<comment type="similarity">
    <text evidence="1">Belongs to the trimethylamine methyltransferase family.</text>
</comment>
<sequence>MGVRSLKGGQLQYMSKLDMDKIRDAVVAVLAETGVRMPYRPALDMMKEHGCRIDFKTNVVQIPEDILTKYLDMAPSEFTLYGRNPRWDVRVDRQNVYTIGGSSALFVLDLEGNRKAATLKDLEDLTRVQD</sequence>
<reference evidence="4" key="1">
    <citation type="journal article" date="2014" name="Front. Microbiol.">
        <title>High frequency of phylogenetically diverse reductive dehalogenase-homologous genes in deep subseafloor sedimentary metagenomes.</title>
        <authorList>
            <person name="Kawai M."/>
            <person name="Futagami T."/>
            <person name="Toyoda A."/>
            <person name="Takaki Y."/>
            <person name="Nishi S."/>
            <person name="Hori S."/>
            <person name="Arai W."/>
            <person name="Tsubouchi T."/>
            <person name="Morono Y."/>
            <person name="Uchiyama I."/>
            <person name="Ito T."/>
            <person name="Fujiyama A."/>
            <person name="Inagaki F."/>
            <person name="Takami H."/>
        </authorList>
    </citation>
    <scope>NUCLEOTIDE SEQUENCE</scope>
    <source>
        <strain evidence="4">Expedition CK06-06</strain>
    </source>
</reference>
<keyword evidence="2" id="KW-0489">Methyltransferase</keyword>
<gene>
    <name evidence="4" type="ORF">S01H4_58185</name>
</gene>
<dbReference type="InterPro" id="IPR038601">
    <property type="entry name" value="MttB-like_sf"/>
</dbReference>
<protein>
    <submittedName>
        <fullName evidence="4">Uncharacterized protein</fullName>
    </submittedName>
</protein>
<dbReference type="AlphaFoldDB" id="X1DXS0"/>
<evidence type="ECO:0000256" key="2">
    <source>
        <dbReference type="ARBA" id="ARBA00022603"/>
    </source>
</evidence>
<keyword evidence="3" id="KW-0808">Transferase</keyword>
<dbReference type="Pfam" id="PF06253">
    <property type="entry name" value="MTTB"/>
    <property type="match status" value="1"/>
</dbReference>
<dbReference type="GO" id="GO:0032259">
    <property type="term" value="P:methylation"/>
    <property type="evidence" value="ECO:0007669"/>
    <property type="project" value="UniProtKB-KW"/>
</dbReference>
<dbReference type="InterPro" id="IPR010426">
    <property type="entry name" value="MTTB_MeTrfase"/>
</dbReference>
<accession>X1DXS0</accession>
<organism evidence="4">
    <name type="scientific">marine sediment metagenome</name>
    <dbReference type="NCBI Taxonomy" id="412755"/>
    <lineage>
        <taxon>unclassified sequences</taxon>
        <taxon>metagenomes</taxon>
        <taxon>ecological metagenomes</taxon>
    </lineage>
</organism>
<dbReference type="GO" id="GO:0015948">
    <property type="term" value="P:methanogenesis"/>
    <property type="evidence" value="ECO:0007669"/>
    <property type="project" value="InterPro"/>
</dbReference>
<dbReference type="GO" id="GO:0008168">
    <property type="term" value="F:methyltransferase activity"/>
    <property type="evidence" value="ECO:0007669"/>
    <property type="project" value="UniProtKB-KW"/>
</dbReference>
<dbReference type="EMBL" id="BART01033959">
    <property type="protein sequence ID" value="GAH12960.1"/>
    <property type="molecule type" value="Genomic_DNA"/>
</dbReference>
<name>X1DXS0_9ZZZZ</name>
<evidence type="ECO:0000256" key="3">
    <source>
        <dbReference type="ARBA" id="ARBA00022679"/>
    </source>
</evidence>
<comment type="caution">
    <text evidence="4">The sequence shown here is derived from an EMBL/GenBank/DDBJ whole genome shotgun (WGS) entry which is preliminary data.</text>
</comment>
<evidence type="ECO:0000313" key="4">
    <source>
        <dbReference type="EMBL" id="GAH12960.1"/>
    </source>
</evidence>
<feature type="non-terminal residue" evidence="4">
    <location>
        <position position="130"/>
    </location>
</feature>
<dbReference type="Gene3D" id="3.20.20.480">
    <property type="entry name" value="Trimethylamine methyltransferase-like"/>
    <property type="match status" value="1"/>
</dbReference>
<evidence type="ECO:0000256" key="1">
    <source>
        <dbReference type="ARBA" id="ARBA00007137"/>
    </source>
</evidence>
<proteinExistence type="inferred from homology"/>